<dbReference type="Pfam" id="PF00196">
    <property type="entry name" value="GerE"/>
    <property type="match status" value="1"/>
</dbReference>
<keyword evidence="4" id="KW-1185">Reference proteome</keyword>
<protein>
    <submittedName>
        <fullName evidence="3">LuxR family transcriptional regulator</fullName>
    </submittedName>
</protein>
<dbReference type="InterPro" id="IPR027417">
    <property type="entry name" value="P-loop_NTPase"/>
</dbReference>
<dbReference type="AlphaFoldDB" id="K4R8D5"/>
<dbReference type="PROSITE" id="PS50043">
    <property type="entry name" value="HTH_LUXR_2"/>
    <property type="match status" value="1"/>
</dbReference>
<dbReference type="EMBL" id="HE971709">
    <property type="protein sequence ID" value="CCK32556.1"/>
    <property type="molecule type" value="Genomic_DNA"/>
</dbReference>
<dbReference type="InterPro" id="IPR059106">
    <property type="entry name" value="WHD_MalT"/>
</dbReference>
<dbReference type="PATRIC" id="fig|1214101.3.peg.8276"/>
<dbReference type="PANTHER" id="PTHR43214:SF42">
    <property type="entry name" value="TRANSCRIPTIONAL REGULATORY PROTEIN DESR"/>
    <property type="match status" value="1"/>
</dbReference>
<dbReference type="PRINTS" id="PR00038">
    <property type="entry name" value="HTHLUXR"/>
</dbReference>
<accession>K4R8D5</accession>
<feature type="domain" description="HTH luxR-type" evidence="2">
    <location>
        <begin position="823"/>
        <end position="883"/>
    </location>
</feature>
<dbReference type="SUPFAM" id="SSF46894">
    <property type="entry name" value="C-terminal effector domain of the bipartite response regulators"/>
    <property type="match status" value="1"/>
</dbReference>
<dbReference type="STRING" id="1214101.BN159_8178"/>
<organism evidence="3 4">
    <name type="scientific">Streptomyces davaonensis (strain DSM 101723 / JCM 4913 / KCC S-0913 / 768)</name>
    <dbReference type="NCBI Taxonomy" id="1214101"/>
    <lineage>
        <taxon>Bacteria</taxon>
        <taxon>Bacillati</taxon>
        <taxon>Actinomycetota</taxon>
        <taxon>Actinomycetes</taxon>
        <taxon>Kitasatosporales</taxon>
        <taxon>Streptomycetaceae</taxon>
        <taxon>Streptomyces</taxon>
    </lineage>
</organism>
<proteinExistence type="predicted"/>
<dbReference type="CDD" id="cd06170">
    <property type="entry name" value="LuxR_C_like"/>
    <property type="match status" value="1"/>
</dbReference>
<keyword evidence="1" id="KW-0238">DNA-binding</keyword>
<dbReference type="InterPro" id="IPR036388">
    <property type="entry name" value="WH-like_DNA-bd_sf"/>
</dbReference>
<evidence type="ECO:0000313" key="4">
    <source>
        <dbReference type="Proteomes" id="UP000008043"/>
    </source>
</evidence>
<evidence type="ECO:0000313" key="3">
    <source>
        <dbReference type="EMBL" id="CCK32556.1"/>
    </source>
</evidence>
<dbReference type="GO" id="GO:0006355">
    <property type="term" value="P:regulation of DNA-templated transcription"/>
    <property type="evidence" value="ECO:0007669"/>
    <property type="project" value="InterPro"/>
</dbReference>
<dbReference type="KEGG" id="sdv:BN159_8178"/>
<dbReference type="GO" id="GO:0003677">
    <property type="term" value="F:DNA binding"/>
    <property type="evidence" value="ECO:0007669"/>
    <property type="project" value="UniProtKB-KW"/>
</dbReference>
<gene>
    <name evidence="3" type="ORF">BN159_8178</name>
</gene>
<dbReference type="OrthoDB" id="134985at2"/>
<dbReference type="HOGENOM" id="CLU_006325_2_0_11"/>
<dbReference type="Pfam" id="PF25873">
    <property type="entry name" value="WHD_MalT"/>
    <property type="match status" value="1"/>
</dbReference>
<name>K4R8D5_STRDJ</name>
<dbReference type="InterPro" id="IPR000792">
    <property type="entry name" value="Tscrpt_reg_LuxR_C"/>
</dbReference>
<dbReference type="InterPro" id="IPR016032">
    <property type="entry name" value="Sig_transdc_resp-reg_C-effctor"/>
</dbReference>
<dbReference type="SMART" id="SM00421">
    <property type="entry name" value="HTH_LUXR"/>
    <property type="match status" value="1"/>
</dbReference>
<dbReference type="Gene3D" id="3.40.50.300">
    <property type="entry name" value="P-loop containing nucleotide triphosphate hydrolases"/>
    <property type="match status" value="1"/>
</dbReference>
<dbReference type="Gene3D" id="1.10.10.10">
    <property type="entry name" value="Winged helix-like DNA-binding domain superfamily/Winged helix DNA-binding domain"/>
    <property type="match status" value="1"/>
</dbReference>
<dbReference type="eggNOG" id="COG2909">
    <property type="taxonomic scope" value="Bacteria"/>
</dbReference>
<evidence type="ECO:0000256" key="1">
    <source>
        <dbReference type="ARBA" id="ARBA00023125"/>
    </source>
</evidence>
<dbReference type="Gene3D" id="1.25.40.10">
    <property type="entry name" value="Tetratricopeptide repeat domain"/>
    <property type="match status" value="1"/>
</dbReference>
<dbReference type="Proteomes" id="UP000008043">
    <property type="component" value="Chromosome"/>
</dbReference>
<sequence>MVVGVVAIEPGGPGAAASEVDPLGAPYLPGRFTVPARPPTFLRRKRLHDHLDLGLTTPLTMVNGAAGAGKTLLVADWADSLDDPVAWLTVDSELTPGLFWAYLLQALRCQGVLTPAEVGSPADAQQVDDKLLARLAVGLAARERPVVVVLDGYHRVTDPAITEQVEFVLQNAGPGLRLVLVTRTEPLLPLHLYRAAGTLTEIRNAELAFTPKETRGLLALHGLELSLDASRALMERTEGWAAGLRLCALAAQDADDAEVYLKEFEAGQSTVADYLLGEVLTRQSSETQDLLLRVSVLDRFSPGLANTLTGRRDAGPILEGLRRRNAFVESLGHSRYRLHPLLGEILRSHLEVTRPGLRPRLHRRAAHWLHHCGYLPDALAHGAAAGDWEFTAAALVDDLAIGQLFTGLRAEGLAGLFSRMTPETTSPAAELIRAARALHHRDVGRGLAHLHHAEQTLATEASDPTAAQLSCALLEARAARLTGAPGRAEKAARSARHLQDDVPAGLLKRHPELNALLLTDLGTTHLWAGRFEEARDALGAVVASPAGAETALPRQESLSHLALMDYLDGWLDRAEHKALAALTETERYGLPPSSGSSVGHLVRAAVAVERDELDEAQRLLDEAAAFGPAGQDDPVTAASRALATARLRLAQGDTAAALAATESPVTADVVCPWERGRAAALACAAHLAEGRPETAARALLAAPDDQTACAVEAARALIAVGHPDAALELLDAVPSDGEAGPAVTVPALLVRAQAHGEAGDPAAARRVLNRALLEARRERLRRPVLEARPWILRMLGTGAREPLAEDWLLRGAEPGAMGPLVVEELSARERDVLVRLAQMMSTEEIAADLYVSVNTVKTHLKGVFRKLGVNRRTDAVRRARELGLL</sequence>
<dbReference type="InterPro" id="IPR041617">
    <property type="entry name" value="TPR_MalT"/>
</dbReference>
<dbReference type="InterPro" id="IPR011990">
    <property type="entry name" value="TPR-like_helical_dom_sf"/>
</dbReference>
<dbReference type="InterPro" id="IPR039420">
    <property type="entry name" value="WalR-like"/>
</dbReference>
<reference evidence="3 4" key="1">
    <citation type="journal article" date="2012" name="J. Bacteriol.">
        <title>Genome sequence of the bacterium Streptomyces davawensis JCM 4913 and heterologous production of the unique antibiotic roseoflavin.</title>
        <authorList>
            <person name="Jankowitsch F."/>
            <person name="Schwarz J."/>
            <person name="Ruckert C."/>
            <person name="Gust B."/>
            <person name="Szczepanowski R."/>
            <person name="Blom J."/>
            <person name="Pelzer S."/>
            <person name="Kalinowski J."/>
            <person name="Mack M."/>
        </authorList>
    </citation>
    <scope>NUCLEOTIDE SEQUENCE [LARGE SCALE GENOMIC DNA]</scope>
    <source>
        <strain evidence="4">DSM 101723 / JCM 4913 / KCC S-0913 / 768</strain>
    </source>
</reference>
<dbReference type="SUPFAM" id="SSF48452">
    <property type="entry name" value="TPR-like"/>
    <property type="match status" value="1"/>
</dbReference>
<evidence type="ECO:0000259" key="2">
    <source>
        <dbReference type="PROSITE" id="PS50043"/>
    </source>
</evidence>
<dbReference type="Pfam" id="PF17874">
    <property type="entry name" value="TPR_MalT"/>
    <property type="match status" value="1"/>
</dbReference>
<dbReference type="SUPFAM" id="SSF52540">
    <property type="entry name" value="P-loop containing nucleoside triphosphate hydrolases"/>
    <property type="match status" value="1"/>
</dbReference>
<dbReference type="PANTHER" id="PTHR43214">
    <property type="entry name" value="TWO-COMPONENT RESPONSE REGULATOR"/>
    <property type="match status" value="1"/>
</dbReference>